<dbReference type="NCBIfam" id="TIGR01726">
    <property type="entry name" value="HEQRo_perm_3TM"/>
    <property type="match status" value="1"/>
</dbReference>
<evidence type="ECO:0000256" key="6">
    <source>
        <dbReference type="ARBA" id="ARBA00022989"/>
    </source>
</evidence>
<evidence type="ECO:0000256" key="3">
    <source>
        <dbReference type="ARBA" id="ARBA00022475"/>
    </source>
</evidence>
<feature type="transmembrane region" description="Helical" evidence="8">
    <location>
        <begin position="20"/>
        <end position="44"/>
    </location>
</feature>
<evidence type="ECO:0000313" key="11">
    <source>
        <dbReference type="Proteomes" id="UP001151071"/>
    </source>
</evidence>
<comment type="similarity">
    <text evidence="8">Belongs to the binding-protein-dependent transport system permease family.</text>
</comment>
<dbReference type="InterPro" id="IPR035906">
    <property type="entry name" value="MetI-like_sf"/>
</dbReference>
<dbReference type="SUPFAM" id="SSF161098">
    <property type="entry name" value="MetI-like"/>
    <property type="match status" value="1"/>
</dbReference>
<dbReference type="Proteomes" id="UP001151071">
    <property type="component" value="Unassembled WGS sequence"/>
</dbReference>
<keyword evidence="6 8" id="KW-1133">Transmembrane helix</keyword>
<dbReference type="InterPro" id="IPR043429">
    <property type="entry name" value="ArtM/GltK/GlnP/TcyL/YhdX-like"/>
</dbReference>
<dbReference type="GO" id="GO:0043190">
    <property type="term" value="C:ATP-binding cassette (ABC) transporter complex"/>
    <property type="evidence" value="ECO:0007669"/>
    <property type="project" value="InterPro"/>
</dbReference>
<evidence type="ECO:0000256" key="8">
    <source>
        <dbReference type="RuleBase" id="RU363032"/>
    </source>
</evidence>
<dbReference type="GO" id="GO:0022857">
    <property type="term" value="F:transmembrane transporter activity"/>
    <property type="evidence" value="ECO:0007669"/>
    <property type="project" value="InterPro"/>
</dbReference>
<keyword evidence="11" id="KW-1185">Reference proteome</keyword>
<feature type="domain" description="ABC transmembrane type-1" evidence="9">
    <location>
        <begin position="21"/>
        <end position="216"/>
    </location>
</feature>
<dbReference type="CDD" id="cd06261">
    <property type="entry name" value="TM_PBP2"/>
    <property type="match status" value="1"/>
</dbReference>
<comment type="caution">
    <text evidence="10">The sequence shown here is derived from an EMBL/GenBank/DDBJ whole genome shotgun (WGS) entry which is preliminary data.</text>
</comment>
<protein>
    <submittedName>
        <fullName evidence="10">Amino acid ABC transporter permease</fullName>
    </submittedName>
</protein>
<dbReference type="FunFam" id="1.10.3720.10:FF:000006">
    <property type="entry name" value="Glutamate/aspartate ABC transporter, permease protein GltK"/>
    <property type="match status" value="1"/>
</dbReference>
<gene>
    <name evidence="10" type="ORF">O3V59_08760</name>
</gene>
<feature type="transmembrane region" description="Helical" evidence="8">
    <location>
        <begin position="197"/>
        <end position="216"/>
    </location>
</feature>
<evidence type="ECO:0000256" key="4">
    <source>
        <dbReference type="ARBA" id="ARBA00022692"/>
    </source>
</evidence>
<keyword evidence="4 8" id="KW-0812">Transmembrane</keyword>
<evidence type="ECO:0000256" key="7">
    <source>
        <dbReference type="ARBA" id="ARBA00023136"/>
    </source>
</evidence>
<dbReference type="Gene3D" id="1.10.3720.10">
    <property type="entry name" value="MetI-like"/>
    <property type="match status" value="1"/>
</dbReference>
<keyword evidence="2 8" id="KW-0813">Transport</keyword>
<evidence type="ECO:0000256" key="5">
    <source>
        <dbReference type="ARBA" id="ARBA00022970"/>
    </source>
</evidence>
<evidence type="ECO:0000256" key="1">
    <source>
        <dbReference type="ARBA" id="ARBA00004651"/>
    </source>
</evidence>
<organism evidence="10 11">
    <name type="scientific">Brevibacillus thermoruber</name>
    <dbReference type="NCBI Taxonomy" id="33942"/>
    <lineage>
        <taxon>Bacteria</taxon>
        <taxon>Bacillati</taxon>
        <taxon>Bacillota</taxon>
        <taxon>Bacilli</taxon>
        <taxon>Bacillales</taxon>
        <taxon>Paenibacillaceae</taxon>
        <taxon>Brevibacillus</taxon>
    </lineage>
</organism>
<feature type="transmembrane region" description="Helical" evidence="8">
    <location>
        <begin position="97"/>
        <end position="120"/>
    </location>
</feature>
<dbReference type="PANTHER" id="PTHR30614:SF45">
    <property type="entry name" value="L-CYSTINE TRANSPORT SYSTEM PERMEASE PROTEIN TCYL"/>
    <property type="match status" value="1"/>
</dbReference>
<evidence type="ECO:0000256" key="2">
    <source>
        <dbReference type="ARBA" id="ARBA00022448"/>
    </source>
</evidence>
<evidence type="ECO:0000313" key="10">
    <source>
        <dbReference type="EMBL" id="MDA5108450.1"/>
    </source>
</evidence>
<dbReference type="InterPro" id="IPR010065">
    <property type="entry name" value="AA_ABC_transptr_permease_3TM"/>
</dbReference>
<dbReference type="InterPro" id="IPR000515">
    <property type="entry name" value="MetI-like"/>
</dbReference>
<name>A0A9X3TQ55_9BACL</name>
<accession>A0A9X3TQ55</accession>
<reference evidence="10" key="1">
    <citation type="submission" date="2022-12" db="EMBL/GenBank/DDBJ databases">
        <title>Draft genome sequence of the thermophilic strain Brevibacillus thermoruber HT42, isolated from Los Humeros, Puebla, Mexico, with biotechnological potential.</title>
        <authorList>
            <person name="Lara Sanchez J."/>
            <person name="Solis Palacios R."/>
            <person name="Bustos Baena A.S."/>
            <person name="Ruz Baez A.E."/>
            <person name="Espinosa Luna G."/>
            <person name="Oliart Ros R.M."/>
        </authorList>
    </citation>
    <scope>NUCLEOTIDE SEQUENCE</scope>
    <source>
        <strain evidence="10">HT42</strain>
    </source>
</reference>
<keyword evidence="3" id="KW-1003">Cell membrane</keyword>
<dbReference type="GO" id="GO:0006865">
    <property type="term" value="P:amino acid transport"/>
    <property type="evidence" value="ECO:0007669"/>
    <property type="project" value="UniProtKB-KW"/>
</dbReference>
<comment type="subcellular location">
    <subcellularLocation>
        <location evidence="1 8">Cell membrane</location>
        <topology evidence="1 8">Multi-pass membrane protein</topology>
    </subcellularLocation>
</comment>
<sequence length="233" mass="25387">MGKAFDLSLLGTFLPELLAYLPITLLILAASLFFGLLLGLLLAIPRLYNIPVLTQLVVVYVSFIRGTPVLIQLFLVYYGLPAVLGLVHLDLSRADPLLFVIVTYSLSSAAFLSETIRGAVNSVDHGQTEAAYAVGMTARQAFGRIVLPQALMVAVPNFANKVIGFLKDTSLAFTIGVMDMMGRGQTLISATAHALEVYISLAVIYYLVVIVLERLFAASERKLQQHERKWASA</sequence>
<dbReference type="PANTHER" id="PTHR30614">
    <property type="entry name" value="MEMBRANE COMPONENT OF AMINO ACID ABC TRANSPORTER"/>
    <property type="match status" value="1"/>
</dbReference>
<keyword evidence="7 8" id="KW-0472">Membrane</keyword>
<dbReference type="Pfam" id="PF00528">
    <property type="entry name" value="BPD_transp_1"/>
    <property type="match status" value="1"/>
</dbReference>
<dbReference type="EMBL" id="JAPYYP010000008">
    <property type="protein sequence ID" value="MDA5108450.1"/>
    <property type="molecule type" value="Genomic_DNA"/>
</dbReference>
<dbReference type="PROSITE" id="PS50928">
    <property type="entry name" value="ABC_TM1"/>
    <property type="match status" value="1"/>
</dbReference>
<dbReference type="RefSeq" id="WP_271139950.1">
    <property type="nucleotide sequence ID" value="NZ_JAPYYP010000008.1"/>
</dbReference>
<proteinExistence type="inferred from homology"/>
<dbReference type="AlphaFoldDB" id="A0A9X3TQ55"/>
<evidence type="ECO:0000259" key="9">
    <source>
        <dbReference type="PROSITE" id="PS50928"/>
    </source>
</evidence>
<keyword evidence="5" id="KW-0029">Amino-acid transport</keyword>